<dbReference type="AlphaFoldDB" id="A0A165ALN8"/>
<evidence type="ECO:0000313" key="2">
    <source>
        <dbReference type="EMBL" id="KZS99226.1"/>
    </source>
</evidence>
<organism evidence="2 3">
    <name type="scientific">Sistotremastrum niveocremeum HHB9708</name>
    <dbReference type="NCBI Taxonomy" id="1314777"/>
    <lineage>
        <taxon>Eukaryota</taxon>
        <taxon>Fungi</taxon>
        <taxon>Dikarya</taxon>
        <taxon>Basidiomycota</taxon>
        <taxon>Agaricomycotina</taxon>
        <taxon>Agaricomycetes</taxon>
        <taxon>Sistotremastrales</taxon>
        <taxon>Sistotremastraceae</taxon>
        <taxon>Sertulicium</taxon>
        <taxon>Sertulicium niveocremeum</taxon>
    </lineage>
</organism>
<dbReference type="GO" id="GO:0004672">
    <property type="term" value="F:protein kinase activity"/>
    <property type="evidence" value="ECO:0007669"/>
    <property type="project" value="InterPro"/>
</dbReference>
<dbReference type="InterPro" id="IPR011009">
    <property type="entry name" value="Kinase-like_dom_sf"/>
</dbReference>
<dbReference type="SMART" id="SM00220">
    <property type="entry name" value="S_TKc"/>
    <property type="match status" value="1"/>
</dbReference>
<dbReference type="OrthoDB" id="3173976at2759"/>
<feature type="domain" description="Protein kinase" evidence="1">
    <location>
        <begin position="73"/>
        <end position="337"/>
    </location>
</feature>
<evidence type="ECO:0000313" key="3">
    <source>
        <dbReference type="Proteomes" id="UP000076722"/>
    </source>
</evidence>
<dbReference type="Proteomes" id="UP000076722">
    <property type="component" value="Unassembled WGS sequence"/>
</dbReference>
<sequence length="337" mass="38253">MSLLIVPGDDHLDNPRLAPDWNLYRHILYSRGYALLTFRDIKLCQQKVWEGRRLQSLTHPKSSRHHPQQAPLDENALCRDAGLPENMFRGVSLRDGRKVIVKAVHTRSRELDVLRFLSAPSLRLDPMNHTIPVLDVVEIPADHTAFVVQEEWTRQLHTERPSNLRKFLRLIRQCIEVIVSLLFGHATQCSGNLIVFFQGVAFMHSHGVCHLDMSLRNILTDGNGRCAFIDFELSRRLQRGQDVRICGRLGTEIPKELDRGEQADPFKVDVYALGAIISRACQLTGYNVPELTQLIGPIAKVQPEDRPSARSLLRAFDKMVPQLGETRLSMASSVPRP</sequence>
<dbReference type="EMBL" id="KV419394">
    <property type="protein sequence ID" value="KZS99226.1"/>
    <property type="molecule type" value="Genomic_DNA"/>
</dbReference>
<proteinExistence type="predicted"/>
<dbReference type="PANTHER" id="PTHR44167">
    <property type="entry name" value="OVARIAN-SPECIFIC SERINE/THREONINE-PROTEIN KINASE LOK-RELATED"/>
    <property type="match status" value="1"/>
</dbReference>
<reference evidence="2 3" key="1">
    <citation type="journal article" date="2016" name="Mol. Biol. Evol.">
        <title>Comparative Genomics of Early-Diverging Mushroom-Forming Fungi Provides Insights into the Origins of Lignocellulose Decay Capabilities.</title>
        <authorList>
            <person name="Nagy L.G."/>
            <person name="Riley R."/>
            <person name="Tritt A."/>
            <person name="Adam C."/>
            <person name="Daum C."/>
            <person name="Floudas D."/>
            <person name="Sun H."/>
            <person name="Yadav J.S."/>
            <person name="Pangilinan J."/>
            <person name="Larsson K.H."/>
            <person name="Matsuura K."/>
            <person name="Barry K."/>
            <person name="Labutti K."/>
            <person name="Kuo R."/>
            <person name="Ohm R.A."/>
            <person name="Bhattacharya S.S."/>
            <person name="Shirouzu T."/>
            <person name="Yoshinaga Y."/>
            <person name="Martin F.M."/>
            <person name="Grigoriev I.V."/>
            <person name="Hibbett D.S."/>
        </authorList>
    </citation>
    <scope>NUCLEOTIDE SEQUENCE [LARGE SCALE GENOMIC DNA]</scope>
    <source>
        <strain evidence="2 3">HHB9708</strain>
    </source>
</reference>
<dbReference type="PANTHER" id="PTHR44167:SF24">
    <property type="entry name" value="SERINE_THREONINE-PROTEIN KINASE CHK2"/>
    <property type="match status" value="1"/>
</dbReference>
<name>A0A165ALN8_9AGAM</name>
<dbReference type="Pfam" id="PF00069">
    <property type="entry name" value="Pkinase"/>
    <property type="match status" value="1"/>
</dbReference>
<dbReference type="STRING" id="1314777.A0A165ALN8"/>
<keyword evidence="3" id="KW-1185">Reference proteome</keyword>
<dbReference type="Gene3D" id="1.10.510.10">
    <property type="entry name" value="Transferase(Phosphotransferase) domain 1"/>
    <property type="match status" value="1"/>
</dbReference>
<protein>
    <recommendedName>
        <fullName evidence="1">Protein kinase domain-containing protein</fullName>
    </recommendedName>
</protein>
<gene>
    <name evidence="2" type="ORF">SISNIDRAFT_480795</name>
</gene>
<dbReference type="SUPFAM" id="SSF56112">
    <property type="entry name" value="Protein kinase-like (PK-like)"/>
    <property type="match status" value="1"/>
</dbReference>
<accession>A0A165ALN8</accession>
<dbReference type="PROSITE" id="PS50011">
    <property type="entry name" value="PROTEIN_KINASE_DOM"/>
    <property type="match status" value="1"/>
</dbReference>
<evidence type="ECO:0000259" key="1">
    <source>
        <dbReference type="PROSITE" id="PS50011"/>
    </source>
</evidence>
<dbReference type="InterPro" id="IPR000719">
    <property type="entry name" value="Prot_kinase_dom"/>
</dbReference>
<dbReference type="GO" id="GO:0005524">
    <property type="term" value="F:ATP binding"/>
    <property type="evidence" value="ECO:0007669"/>
    <property type="project" value="InterPro"/>
</dbReference>